<dbReference type="Pfam" id="PF04138">
    <property type="entry name" value="GtrA_DPMS_TM"/>
    <property type="match status" value="1"/>
</dbReference>
<evidence type="ECO:0000256" key="5">
    <source>
        <dbReference type="ARBA" id="ARBA00023136"/>
    </source>
</evidence>
<gene>
    <name evidence="8" type="ORF">C5F51_02125</name>
</gene>
<evidence type="ECO:0000259" key="7">
    <source>
        <dbReference type="Pfam" id="PF04138"/>
    </source>
</evidence>
<accession>A0A2S6AFF6</accession>
<evidence type="ECO:0000313" key="9">
    <source>
        <dbReference type="Proteomes" id="UP000238356"/>
    </source>
</evidence>
<name>A0A2S6AFF6_9NOCA</name>
<reference evidence="8 9" key="1">
    <citation type="submission" date="2018-02" db="EMBL/GenBank/DDBJ databases">
        <title>8 Nocardia nova and 1 Nocardia cyriacigeorgica strain used for evolution to TMP-SMX.</title>
        <authorList>
            <person name="Mehta H."/>
            <person name="Weng J."/>
            <person name="Shamoo Y."/>
        </authorList>
    </citation>
    <scope>NUCLEOTIDE SEQUENCE [LARGE SCALE GENOMIC DNA]</scope>
    <source>
        <strain evidence="8 9">BAA2227</strain>
    </source>
</reference>
<dbReference type="AlphaFoldDB" id="A0A2S6AFF6"/>
<protein>
    <submittedName>
        <fullName evidence="8">GtrA family protein</fullName>
    </submittedName>
</protein>
<keyword evidence="3 6" id="KW-0812">Transmembrane</keyword>
<evidence type="ECO:0000256" key="1">
    <source>
        <dbReference type="ARBA" id="ARBA00004141"/>
    </source>
</evidence>
<feature type="domain" description="GtrA/DPMS transmembrane" evidence="7">
    <location>
        <begin position="73"/>
        <end position="198"/>
    </location>
</feature>
<keyword evidence="9" id="KW-1185">Reference proteome</keyword>
<evidence type="ECO:0000256" key="2">
    <source>
        <dbReference type="ARBA" id="ARBA00009399"/>
    </source>
</evidence>
<feature type="transmembrane region" description="Helical" evidence="6">
    <location>
        <begin position="74"/>
        <end position="96"/>
    </location>
</feature>
<dbReference type="GO" id="GO:0005886">
    <property type="term" value="C:plasma membrane"/>
    <property type="evidence" value="ECO:0007669"/>
    <property type="project" value="TreeGrafter"/>
</dbReference>
<organism evidence="8 9">
    <name type="scientific">Nocardia nova</name>
    <dbReference type="NCBI Taxonomy" id="37330"/>
    <lineage>
        <taxon>Bacteria</taxon>
        <taxon>Bacillati</taxon>
        <taxon>Actinomycetota</taxon>
        <taxon>Actinomycetes</taxon>
        <taxon>Mycobacteriales</taxon>
        <taxon>Nocardiaceae</taxon>
        <taxon>Nocardia</taxon>
    </lineage>
</organism>
<dbReference type="InterPro" id="IPR007267">
    <property type="entry name" value="GtrA_DPMS_TM"/>
</dbReference>
<dbReference type="EMBL" id="PSZD01000001">
    <property type="protein sequence ID" value="PPJ33115.1"/>
    <property type="molecule type" value="Genomic_DNA"/>
</dbReference>
<dbReference type="PANTHER" id="PTHR38459">
    <property type="entry name" value="PROPHAGE BACTOPRENOL-LINKED GLUCOSE TRANSLOCASE HOMOLOG"/>
    <property type="match status" value="1"/>
</dbReference>
<feature type="transmembrane region" description="Helical" evidence="6">
    <location>
        <begin position="102"/>
        <end position="119"/>
    </location>
</feature>
<evidence type="ECO:0000256" key="4">
    <source>
        <dbReference type="ARBA" id="ARBA00022989"/>
    </source>
</evidence>
<keyword evidence="4 6" id="KW-1133">Transmembrane helix</keyword>
<comment type="subcellular location">
    <subcellularLocation>
        <location evidence="1">Membrane</location>
        <topology evidence="1">Multi-pass membrane protein</topology>
    </subcellularLocation>
</comment>
<comment type="caution">
    <text evidence="8">The sequence shown here is derived from an EMBL/GenBank/DDBJ whole genome shotgun (WGS) entry which is preliminary data.</text>
</comment>
<comment type="similarity">
    <text evidence="2">Belongs to the GtrA family.</text>
</comment>
<dbReference type="GO" id="GO:0000271">
    <property type="term" value="P:polysaccharide biosynthetic process"/>
    <property type="evidence" value="ECO:0007669"/>
    <property type="project" value="InterPro"/>
</dbReference>
<feature type="transmembrane region" description="Helical" evidence="6">
    <location>
        <begin position="131"/>
        <end position="153"/>
    </location>
</feature>
<evidence type="ECO:0000256" key="3">
    <source>
        <dbReference type="ARBA" id="ARBA00022692"/>
    </source>
</evidence>
<proteinExistence type="inferred from homology"/>
<evidence type="ECO:0000256" key="6">
    <source>
        <dbReference type="SAM" id="Phobius"/>
    </source>
</evidence>
<dbReference type="InterPro" id="IPR051401">
    <property type="entry name" value="GtrA_CellWall_Glycosyl"/>
</dbReference>
<evidence type="ECO:0000313" key="8">
    <source>
        <dbReference type="EMBL" id="PPJ33115.1"/>
    </source>
</evidence>
<keyword evidence="5 6" id="KW-0472">Membrane</keyword>
<sequence>MAGAGVGCRVSAARSRRISQRRPGRERGCRGVCGATRYSRAVSAEPHLPLPAELPLVDEPGGTDVDLKTQIVRFVLTGGLSAVVDFGLYVLLMALFGVPRDFAKACSFIVGTTTAYLINRRWTFKAPPSRSRFVAVVILYAVTFAAQVGINALLNDTLPAMSVDIAGHSVKGAVLIAFVIAQGVATVINFVVQRAVIFKIR</sequence>
<feature type="transmembrane region" description="Helical" evidence="6">
    <location>
        <begin position="173"/>
        <end position="192"/>
    </location>
</feature>
<dbReference type="PANTHER" id="PTHR38459:SF6">
    <property type="entry name" value="ARABINOGALACTAN BIOSYNTHESIS RECRUITING PROTEIN RV3789"/>
    <property type="match status" value="1"/>
</dbReference>
<dbReference type="Proteomes" id="UP000238356">
    <property type="component" value="Unassembled WGS sequence"/>
</dbReference>